<dbReference type="Gene3D" id="3.30.160.60">
    <property type="entry name" value="Classic Zinc Finger"/>
    <property type="match status" value="1"/>
</dbReference>
<keyword evidence="2" id="KW-1185">Reference proteome</keyword>
<gene>
    <name evidence="1" type="ORF">HK097_006585</name>
</gene>
<protein>
    <submittedName>
        <fullName evidence="1">Uncharacterized protein</fullName>
    </submittedName>
</protein>
<reference evidence="1" key="1">
    <citation type="submission" date="2020-05" db="EMBL/GenBank/DDBJ databases">
        <title>Phylogenomic resolution of chytrid fungi.</title>
        <authorList>
            <person name="Stajich J.E."/>
            <person name="Amses K."/>
            <person name="Simmons R."/>
            <person name="Seto K."/>
            <person name="Myers J."/>
            <person name="Bonds A."/>
            <person name="Quandt C.A."/>
            <person name="Barry K."/>
            <person name="Liu P."/>
            <person name="Grigoriev I."/>
            <person name="Longcore J.E."/>
            <person name="James T.Y."/>
        </authorList>
    </citation>
    <scope>NUCLEOTIDE SEQUENCE</scope>
    <source>
        <strain evidence="1">JEL0318</strain>
    </source>
</reference>
<dbReference type="Proteomes" id="UP001212841">
    <property type="component" value="Unassembled WGS sequence"/>
</dbReference>
<accession>A0AAD5WVT1</accession>
<sequence length="372" mass="38768">MPTAPVVPAVSSAAAGVTSKGVGLPLLVGMGGSFGLSGPEELTSPAVVHAMKWLSDLYVPDADGIVSPNDLMILYNDTVTNVGHKAVTPDKLTALLSVVFPAITLEMSDGMPLLKGIRGRLEKLSDESAATSVDGDIDMEDPYGPASTIDQMAMNTPDEMSGGPSPKVVSAALSPLGPSFPCYWGGTSTQSGCGIRCGSEAELVRHVQEIHLPGGLERYECRWKGCRALDGLRAVSTRGRMLAHLATHAPLAAVPSKTIPLSSLGVNASPANASAVPTFNPLQPFPPLPHAYNIYAANPYAIPPPLGVAPPPAVVDEDLKGIPLTTLLVLRNLARHPGNRELFGGLEGVLAHMMMTQGRFAGGLARVLAELR</sequence>
<evidence type="ECO:0000313" key="1">
    <source>
        <dbReference type="EMBL" id="KAJ3025846.1"/>
    </source>
</evidence>
<organism evidence="1 2">
    <name type="scientific">Rhizophlyctis rosea</name>
    <dbReference type="NCBI Taxonomy" id="64517"/>
    <lineage>
        <taxon>Eukaryota</taxon>
        <taxon>Fungi</taxon>
        <taxon>Fungi incertae sedis</taxon>
        <taxon>Chytridiomycota</taxon>
        <taxon>Chytridiomycota incertae sedis</taxon>
        <taxon>Chytridiomycetes</taxon>
        <taxon>Rhizophlyctidales</taxon>
        <taxon>Rhizophlyctidaceae</taxon>
        <taxon>Rhizophlyctis</taxon>
    </lineage>
</organism>
<dbReference type="AlphaFoldDB" id="A0AAD5WVT1"/>
<dbReference type="EMBL" id="JADGJD010003085">
    <property type="protein sequence ID" value="KAJ3025846.1"/>
    <property type="molecule type" value="Genomic_DNA"/>
</dbReference>
<proteinExistence type="predicted"/>
<comment type="caution">
    <text evidence="1">The sequence shown here is derived from an EMBL/GenBank/DDBJ whole genome shotgun (WGS) entry which is preliminary data.</text>
</comment>
<name>A0AAD5WVT1_9FUNG</name>
<evidence type="ECO:0000313" key="2">
    <source>
        <dbReference type="Proteomes" id="UP001212841"/>
    </source>
</evidence>